<keyword evidence="2" id="KW-0675">Receptor</keyword>
<evidence type="ECO:0000313" key="2">
    <source>
        <dbReference type="EMBL" id="QNI32580.1"/>
    </source>
</evidence>
<evidence type="ECO:0000313" key="3">
    <source>
        <dbReference type="Proteomes" id="UP000515312"/>
    </source>
</evidence>
<organism evidence="2 3">
    <name type="scientific">Alloacidobacterium dinghuense</name>
    <dbReference type="NCBI Taxonomy" id="2763107"/>
    <lineage>
        <taxon>Bacteria</taxon>
        <taxon>Pseudomonadati</taxon>
        <taxon>Acidobacteriota</taxon>
        <taxon>Terriglobia</taxon>
        <taxon>Terriglobales</taxon>
        <taxon>Acidobacteriaceae</taxon>
        <taxon>Alloacidobacterium</taxon>
    </lineage>
</organism>
<name>A0A7G8BJ60_9BACT</name>
<accession>A0A7G8BJ60</accession>
<dbReference type="Gene3D" id="2.60.40.1120">
    <property type="entry name" value="Carboxypeptidase-like, regulatory domain"/>
    <property type="match status" value="1"/>
</dbReference>
<dbReference type="AlphaFoldDB" id="A0A7G8BJ60"/>
<dbReference type="GO" id="GO:0044718">
    <property type="term" value="P:siderophore transmembrane transport"/>
    <property type="evidence" value="ECO:0007669"/>
    <property type="project" value="TreeGrafter"/>
</dbReference>
<sequence>MSKQETECSGYILQQHALIIHKLIREGLRAFALFLIATTSVAMAQFTAGVQGSLQDTSGASVPNATVTLTNVDNQISQTTTSDASGVFRFASLGPGNYTVSVSAQGFASASTQIVLNAAETRNVSLTLAVGQVSTSVTVTTQAPLLDTGDSRNQQTLDQTALENLPLAARNPTALLTLTPGVTGLGAGTATNFNPENFIDASANGRGQNGNMYIVDGLDVTSSIRPGIVNLTPNVDSLAETTVQTNTYNVDYGRASSLQTVMSTRSGNDQFHGFASEYYTYQGLQARGEFGVPQPEKLAPYHTNNMSFGVGGPVIPHHKFFFFVSYEPYLSLTSNGSSLQTYEDPAFVSFAQTVQPNSPEVQLLAKYPPSNATFRNVFQTAEQAFGPQNLTANTGCETSSTDNIPCGTAVFDQGNFNSSSYNNSKQYNIRIDKYFTKDRVYGLFYRDTISTGGPSVRPAFNTTNNYYTFSLQGNETHTFSPYTLNEAFGGYNRIEGFAPSSGLFTVPVVNVTGLGVNFGDGFALGDYIQHSYHWRDVLTHILGSHTIKVGYEGWHGDDLAYFAGAYGQPTIQYTNMIDLINNNPYSETGLAYNPVTGKPADRNYGYQETTGGAFIEDTWKTTRKLTLNFGIRYDNFGNPYVALKGTVLANLHLASASTFTDQVANAVMTQQNHVFNHDLNWNFAPRGGFAYDPFGNAEWVVRGGIGLYHDYFTLGNAENGLGSNPPGPIVPTFFNNGSTAPPVFGYGTQNKYPFGFPYPAFQGKPLDAKGGIVGSQIGVGAVDPNLSSPFTMNWSLTVEHEITRDMVASIGYVGSHSGNLVTGGGNTGATSYGNDVNAYSGDLLQHPNFDSSGAYTGSGTQTRLNTSFGGINYAFNGAIANYQGLILAAKGRFAHRGFLTASYTHGKAMDNWENYPIAYPFYHFYAPSPWDVPNRFSLGVSYLLPGEHLSNVVARHILGGWTLAGTTILQSGYPFTVTTGAPLAISTTAADGSPLTSQNYAAEMAAGNLQFAPGSGDFNADGNNNDYPNVTSYKQKHSRKDYQVGNGIFPTCPGGILPCGQFTLPQLGQEGNQTPYQFRNPGYADTDLTVKKVTTIWENVNLELRFDTFNLFNRVNLNGVDTNLQDGNFGQTSSTLPPRNMLLGARINF</sequence>
<dbReference type="Pfam" id="PF13620">
    <property type="entry name" value="CarboxypepD_reg"/>
    <property type="match status" value="1"/>
</dbReference>
<dbReference type="GO" id="GO:0015344">
    <property type="term" value="F:siderophore uptake transmembrane transporter activity"/>
    <property type="evidence" value="ECO:0007669"/>
    <property type="project" value="TreeGrafter"/>
</dbReference>
<dbReference type="PANTHER" id="PTHR30069:SF46">
    <property type="entry name" value="OAR PROTEIN"/>
    <property type="match status" value="1"/>
</dbReference>
<reference evidence="2 3" key="1">
    <citation type="submission" date="2020-08" db="EMBL/GenBank/DDBJ databases">
        <title>Edaphobacter telluris sp. nov. and Acidobacterium dinghuensis sp. nov., two acidobacteria isolated from forest soil.</title>
        <authorList>
            <person name="Fu J."/>
            <person name="Qiu L."/>
        </authorList>
    </citation>
    <scope>NUCLEOTIDE SEQUENCE [LARGE SCALE GENOMIC DNA]</scope>
    <source>
        <strain evidence="2">4Y35</strain>
    </source>
</reference>
<dbReference type="InterPro" id="IPR057601">
    <property type="entry name" value="Oar-like_b-barrel"/>
</dbReference>
<dbReference type="Proteomes" id="UP000515312">
    <property type="component" value="Chromosome"/>
</dbReference>
<dbReference type="InterPro" id="IPR039426">
    <property type="entry name" value="TonB-dep_rcpt-like"/>
</dbReference>
<protein>
    <submittedName>
        <fullName evidence="2">TonB-dependent receptor</fullName>
    </submittedName>
</protein>
<keyword evidence="3" id="KW-1185">Reference proteome</keyword>
<gene>
    <name evidence="2" type="ORF">H7849_00695</name>
</gene>
<dbReference type="SUPFAM" id="SSF56935">
    <property type="entry name" value="Porins"/>
    <property type="match status" value="1"/>
</dbReference>
<dbReference type="PANTHER" id="PTHR30069">
    <property type="entry name" value="TONB-DEPENDENT OUTER MEMBRANE RECEPTOR"/>
    <property type="match status" value="1"/>
</dbReference>
<dbReference type="EMBL" id="CP060394">
    <property type="protein sequence ID" value="QNI32580.1"/>
    <property type="molecule type" value="Genomic_DNA"/>
</dbReference>
<dbReference type="RefSeq" id="WP_186743534.1">
    <property type="nucleotide sequence ID" value="NZ_CP060394.1"/>
</dbReference>
<dbReference type="GO" id="GO:0009279">
    <property type="term" value="C:cell outer membrane"/>
    <property type="evidence" value="ECO:0007669"/>
    <property type="project" value="TreeGrafter"/>
</dbReference>
<dbReference type="KEGG" id="adin:H7849_00695"/>
<dbReference type="SUPFAM" id="SSF49464">
    <property type="entry name" value="Carboxypeptidase regulatory domain-like"/>
    <property type="match status" value="1"/>
</dbReference>
<feature type="domain" description="TonB-dependent transporter Oar-like beta-barrel" evidence="1">
    <location>
        <begin position="263"/>
        <end position="1141"/>
    </location>
</feature>
<proteinExistence type="predicted"/>
<dbReference type="Pfam" id="PF25183">
    <property type="entry name" value="OMP_b-brl_4"/>
    <property type="match status" value="1"/>
</dbReference>
<dbReference type="InterPro" id="IPR008969">
    <property type="entry name" value="CarboxyPept-like_regulatory"/>
</dbReference>
<evidence type="ECO:0000259" key="1">
    <source>
        <dbReference type="Pfam" id="PF25183"/>
    </source>
</evidence>